<comment type="caution">
    <text evidence="1">The sequence shown here is derived from an EMBL/GenBank/DDBJ whole genome shotgun (WGS) entry which is preliminary data.</text>
</comment>
<dbReference type="AlphaFoldDB" id="A0AAE0XH40"/>
<sequence>MEMETVTDKQPEMAVQPRVVLDDDGDVNLMVKNTERNWSGEFLIFSKVLVLASRVFATMMGPNFMEGQKLRNGRTTILGVLHSQITLVPDDITPEQIAMIAVHCDNLETSCREKGLLFLAGYLFDSFVLEPSLDEEQIKGLPRNFIHVWSRVSLIETHLGIHKIEELSRSLEWINRKLQHEIEHAMEKISHERQEGAYYRMPGIRCDKCGALWDIVPMKEFAEVSVKKHYNYACQCPDGNLNQADGLYLLVKDHRQTTVERVCTHGSRAVDFFRILTKARLFPISGVFNMSVRNVV</sequence>
<protein>
    <recommendedName>
        <fullName evidence="3">BTB domain-containing protein</fullName>
    </recommendedName>
</protein>
<proteinExistence type="predicted"/>
<organism evidence="1 2">
    <name type="scientific">Podospora appendiculata</name>
    <dbReference type="NCBI Taxonomy" id="314037"/>
    <lineage>
        <taxon>Eukaryota</taxon>
        <taxon>Fungi</taxon>
        <taxon>Dikarya</taxon>
        <taxon>Ascomycota</taxon>
        <taxon>Pezizomycotina</taxon>
        <taxon>Sordariomycetes</taxon>
        <taxon>Sordariomycetidae</taxon>
        <taxon>Sordariales</taxon>
        <taxon>Podosporaceae</taxon>
        <taxon>Podospora</taxon>
    </lineage>
</organism>
<reference evidence="1" key="1">
    <citation type="journal article" date="2023" name="Mol. Phylogenet. Evol.">
        <title>Genome-scale phylogeny and comparative genomics of the fungal order Sordariales.</title>
        <authorList>
            <person name="Hensen N."/>
            <person name="Bonometti L."/>
            <person name="Westerberg I."/>
            <person name="Brannstrom I.O."/>
            <person name="Guillou S."/>
            <person name="Cros-Aarteil S."/>
            <person name="Calhoun S."/>
            <person name="Haridas S."/>
            <person name="Kuo A."/>
            <person name="Mondo S."/>
            <person name="Pangilinan J."/>
            <person name="Riley R."/>
            <person name="LaButti K."/>
            <person name="Andreopoulos B."/>
            <person name="Lipzen A."/>
            <person name="Chen C."/>
            <person name="Yan M."/>
            <person name="Daum C."/>
            <person name="Ng V."/>
            <person name="Clum A."/>
            <person name="Steindorff A."/>
            <person name="Ohm R.A."/>
            <person name="Martin F."/>
            <person name="Silar P."/>
            <person name="Natvig D.O."/>
            <person name="Lalanne C."/>
            <person name="Gautier V."/>
            <person name="Ament-Velasquez S.L."/>
            <person name="Kruys A."/>
            <person name="Hutchinson M.I."/>
            <person name="Powell A.J."/>
            <person name="Barry K."/>
            <person name="Miller A.N."/>
            <person name="Grigoriev I.V."/>
            <person name="Debuchy R."/>
            <person name="Gladieux P."/>
            <person name="Hiltunen Thoren M."/>
            <person name="Johannesson H."/>
        </authorList>
    </citation>
    <scope>NUCLEOTIDE SEQUENCE</scope>
    <source>
        <strain evidence="1">CBS 314.62</strain>
    </source>
</reference>
<evidence type="ECO:0000313" key="1">
    <source>
        <dbReference type="EMBL" id="KAK3693181.1"/>
    </source>
</evidence>
<keyword evidence="2" id="KW-1185">Reference proteome</keyword>
<accession>A0AAE0XH40</accession>
<gene>
    <name evidence="1" type="ORF">B0T22DRAFT_504699</name>
</gene>
<reference evidence="1" key="2">
    <citation type="submission" date="2023-06" db="EMBL/GenBank/DDBJ databases">
        <authorList>
            <consortium name="Lawrence Berkeley National Laboratory"/>
            <person name="Haridas S."/>
            <person name="Hensen N."/>
            <person name="Bonometti L."/>
            <person name="Westerberg I."/>
            <person name="Brannstrom I.O."/>
            <person name="Guillou S."/>
            <person name="Cros-Aarteil S."/>
            <person name="Calhoun S."/>
            <person name="Kuo A."/>
            <person name="Mondo S."/>
            <person name="Pangilinan J."/>
            <person name="Riley R."/>
            <person name="Labutti K."/>
            <person name="Andreopoulos B."/>
            <person name="Lipzen A."/>
            <person name="Chen C."/>
            <person name="Yanf M."/>
            <person name="Daum C."/>
            <person name="Ng V."/>
            <person name="Clum A."/>
            <person name="Steindorff A."/>
            <person name="Ohm R."/>
            <person name="Martin F."/>
            <person name="Silar P."/>
            <person name="Natvig D."/>
            <person name="Lalanne C."/>
            <person name="Gautier V."/>
            <person name="Ament-Velasquez S.L."/>
            <person name="Kruys A."/>
            <person name="Hutchinson M.I."/>
            <person name="Powell A.J."/>
            <person name="Barry K."/>
            <person name="Miller A.N."/>
            <person name="Grigoriev I.V."/>
            <person name="Debuchy R."/>
            <person name="Gladieux P."/>
            <person name="Thoren M.H."/>
            <person name="Johannesson H."/>
        </authorList>
    </citation>
    <scope>NUCLEOTIDE SEQUENCE</scope>
    <source>
        <strain evidence="1">CBS 314.62</strain>
    </source>
</reference>
<dbReference type="EMBL" id="JAULSO010000001">
    <property type="protein sequence ID" value="KAK3693181.1"/>
    <property type="molecule type" value="Genomic_DNA"/>
</dbReference>
<dbReference type="Proteomes" id="UP001270362">
    <property type="component" value="Unassembled WGS sequence"/>
</dbReference>
<evidence type="ECO:0000313" key="2">
    <source>
        <dbReference type="Proteomes" id="UP001270362"/>
    </source>
</evidence>
<evidence type="ECO:0008006" key="3">
    <source>
        <dbReference type="Google" id="ProtNLM"/>
    </source>
</evidence>
<name>A0AAE0XH40_9PEZI</name>